<gene>
    <name evidence="2" type="ORF">CGE01nite_19520</name>
</gene>
<proteinExistence type="predicted"/>
<dbReference type="Proteomes" id="UP000320461">
    <property type="component" value="Unassembled WGS sequence"/>
</dbReference>
<protein>
    <recommendedName>
        <fullName evidence="4">Protein kinase domain-containing protein</fullName>
    </recommendedName>
</protein>
<evidence type="ECO:0000256" key="1">
    <source>
        <dbReference type="SAM" id="MobiDB-lite"/>
    </source>
</evidence>
<dbReference type="EMBL" id="BJLQ01000018">
    <property type="protein sequence ID" value="GEA84701.1"/>
    <property type="molecule type" value="Genomic_DNA"/>
</dbReference>
<dbReference type="SUPFAM" id="SSF49785">
    <property type="entry name" value="Galactose-binding domain-like"/>
    <property type="match status" value="1"/>
</dbReference>
<feature type="compositionally biased region" description="Low complexity" evidence="1">
    <location>
        <begin position="523"/>
        <end position="544"/>
    </location>
</feature>
<feature type="compositionally biased region" description="Gly residues" evidence="1">
    <location>
        <begin position="438"/>
        <end position="457"/>
    </location>
</feature>
<evidence type="ECO:0000313" key="3">
    <source>
        <dbReference type="Proteomes" id="UP000320461"/>
    </source>
</evidence>
<dbReference type="SUPFAM" id="SSF56112">
    <property type="entry name" value="Protein kinase-like (PK-like)"/>
    <property type="match status" value="1"/>
</dbReference>
<feature type="compositionally biased region" description="Pro residues" evidence="1">
    <location>
        <begin position="384"/>
        <end position="404"/>
    </location>
</feature>
<dbReference type="InterPro" id="IPR008979">
    <property type="entry name" value="Galactose-bd-like_sf"/>
</dbReference>
<organism evidence="2 3">
    <name type="scientific">Cellulomonas gelida</name>
    <dbReference type="NCBI Taxonomy" id="1712"/>
    <lineage>
        <taxon>Bacteria</taxon>
        <taxon>Bacillati</taxon>
        <taxon>Actinomycetota</taxon>
        <taxon>Actinomycetes</taxon>
        <taxon>Micrococcales</taxon>
        <taxon>Cellulomonadaceae</taxon>
        <taxon>Cellulomonas</taxon>
    </lineage>
</organism>
<evidence type="ECO:0000313" key="2">
    <source>
        <dbReference type="EMBL" id="GEA84701.1"/>
    </source>
</evidence>
<dbReference type="InterPro" id="IPR011009">
    <property type="entry name" value="Kinase-like_dom_sf"/>
</dbReference>
<feature type="compositionally biased region" description="Low complexity" evidence="1">
    <location>
        <begin position="373"/>
        <end position="383"/>
    </location>
</feature>
<feature type="compositionally biased region" description="Polar residues" evidence="1">
    <location>
        <begin position="304"/>
        <end position="313"/>
    </location>
</feature>
<name>A0A4Y3KJU9_9CELL</name>
<feature type="region of interest" description="Disordered" evidence="1">
    <location>
        <begin position="509"/>
        <end position="569"/>
    </location>
</feature>
<feature type="compositionally biased region" description="Low complexity" evidence="1">
    <location>
        <begin position="410"/>
        <end position="433"/>
    </location>
</feature>
<feature type="region of interest" description="Disordered" evidence="1">
    <location>
        <begin position="359"/>
        <end position="473"/>
    </location>
</feature>
<keyword evidence="3" id="KW-1185">Reference proteome</keyword>
<dbReference type="RefSeq" id="WP_170210936.1">
    <property type="nucleotide sequence ID" value="NZ_BJLQ01000018.1"/>
</dbReference>
<dbReference type="Gene3D" id="1.10.510.10">
    <property type="entry name" value="Transferase(Phosphotransferase) domain 1"/>
    <property type="match status" value="1"/>
</dbReference>
<sequence length="690" mass="69276">MSEVVGPGTELSGRYRVLEQGTSDVPGVTVWNATDQILDRPVRAVVLAKGDVSSALDGARRAALVSDPRLARVLDVGMHDGYGYVVTEDVSGPTLADLVARGPLTPDQARAVIGEAAAALEVARRRGLHHLALRPRALRVVGPGRVLLTGLGIDATVMGAAGGDARATSRRDSVDLVRLLYTALTGRWPASSSDAIAPGLPSAPAAAGLPVPPAELVPGVPNDLDTLCTVTLGPNDDGPHTPGDLVRELEPWGAIRTEGAPVVPQADEPDAATAVIREPTPEDDLQDTAPIRVQRQSVRDVFDEQTTSPSVNRPGTPPPAAPLRTSAFGATAVAPPVGSVPTRMPARQAGLAAGAAAVGAGAGAGGGAGAGAGATPTAATTPIGGPPHGSPPAAAPASIPPSIPPGGGAPAPQHGPASGAPAPAPHSAGAVAPPSVPVGGGESGWPAAGPGGGGGSGDFASVMGEMDDEPPTRRSFDPTALVLTVVGLAVVVGVVLAFKALFSSLDTGAPDPRPAASSSQQATTGPSGEPSGESSAEPSGEATTPVSTAPPVIKSASSVDPSDDDGEHEEAVTRAFDGDTSTYWYTMTYQQPNFSGFKDGVGFVMLLEERALVSKVTLKTNSTGGHVEIRTSGSDNPGGGTLLASGEFGPEVTFDLDPATELERITLWITELPTAADGSFRLELTEVELS</sequence>
<accession>A0A4Y3KJU9</accession>
<comment type="caution">
    <text evidence="2">The sequence shown here is derived from an EMBL/GenBank/DDBJ whole genome shotgun (WGS) entry which is preliminary data.</text>
</comment>
<dbReference type="CDD" id="cd13973">
    <property type="entry name" value="PK_MviN-like"/>
    <property type="match status" value="1"/>
</dbReference>
<dbReference type="AlphaFoldDB" id="A0A4Y3KJU9"/>
<reference evidence="2 3" key="1">
    <citation type="submission" date="2019-06" db="EMBL/GenBank/DDBJ databases">
        <title>Whole genome shotgun sequence of Cellulomonas gelida NBRC 3748.</title>
        <authorList>
            <person name="Hosoyama A."/>
            <person name="Uohara A."/>
            <person name="Ohji S."/>
            <person name="Ichikawa N."/>
        </authorList>
    </citation>
    <scope>NUCLEOTIDE SEQUENCE [LARGE SCALE GENOMIC DNA]</scope>
    <source>
        <strain evidence="2 3">NBRC 3748</strain>
    </source>
</reference>
<evidence type="ECO:0008006" key="4">
    <source>
        <dbReference type="Google" id="ProtNLM"/>
    </source>
</evidence>
<feature type="compositionally biased region" description="Gly residues" evidence="1">
    <location>
        <begin position="360"/>
        <end position="372"/>
    </location>
</feature>
<feature type="region of interest" description="Disordered" evidence="1">
    <location>
        <begin position="277"/>
        <end position="324"/>
    </location>
</feature>
<dbReference type="Gene3D" id="3.30.200.20">
    <property type="entry name" value="Phosphorylase Kinase, domain 1"/>
    <property type="match status" value="1"/>
</dbReference>